<organism evidence="2">
    <name type="scientific">Tanacetum cinerariifolium</name>
    <name type="common">Dalmatian daisy</name>
    <name type="synonym">Chrysanthemum cinerariifolium</name>
    <dbReference type="NCBI Taxonomy" id="118510"/>
    <lineage>
        <taxon>Eukaryota</taxon>
        <taxon>Viridiplantae</taxon>
        <taxon>Streptophyta</taxon>
        <taxon>Embryophyta</taxon>
        <taxon>Tracheophyta</taxon>
        <taxon>Spermatophyta</taxon>
        <taxon>Magnoliopsida</taxon>
        <taxon>eudicotyledons</taxon>
        <taxon>Gunneridae</taxon>
        <taxon>Pentapetalae</taxon>
        <taxon>asterids</taxon>
        <taxon>campanulids</taxon>
        <taxon>Asterales</taxon>
        <taxon>Asteraceae</taxon>
        <taxon>Asteroideae</taxon>
        <taxon>Anthemideae</taxon>
        <taxon>Anthemidinae</taxon>
        <taxon>Tanacetum</taxon>
    </lineage>
</organism>
<gene>
    <name evidence="2" type="ORF">Tci_595237</name>
</gene>
<reference evidence="2" key="1">
    <citation type="journal article" date="2019" name="Sci. Rep.">
        <title>Draft genome of Tanacetum cinerariifolium, the natural source of mosquito coil.</title>
        <authorList>
            <person name="Yamashiro T."/>
            <person name="Shiraishi A."/>
            <person name="Satake H."/>
            <person name="Nakayama K."/>
        </authorList>
    </citation>
    <scope>NUCLEOTIDE SEQUENCE</scope>
</reference>
<accession>A0A699JB02</accession>
<protein>
    <submittedName>
        <fullName evidence="2">Uncharacterized protein</fullName>
    </submittedName>
</protein>
<comment type="caution">
    <text evidence="2">The sequence shown here is derived from an EMBL/GenBank/DDBJ whole genome shotgun (WGS) entry which is preliminary data.</text>
</comment>
<name>A0A699JB02_TANCI</name>
<dbReference type="EMBL" id="BKCJ010389683">
    <property type="protein sequence ID" value="GFA23265.1"/>
    <property type="molecule type" value="Genomic_DNA"/>
</dbReference>
<feature type="region of interest" description="Disordered" evidence="1">
    <location>
        <begin position="217"/>
        <end position="267"/>
    </location>
</feature>
<sequence>MYYPRFTKVIVNFFMTKDQSIPWRNKVNWHYARDDQMFTTIKLVSKHQNTQQYGVILLVELTNEAIKNYKSYKEYYAVASGAEPPKTKVSVRKKQSSSDTILPPPTKRKRLKISAKVDKPAKENQSAKLFTAKGLTVLSEVAITEAEQIKLAIKRSLTQTHTSHASESVMKMKEQMMMIKRIKTMMIKMSKTMMKIKMIKIMMTMSKLILHPKFSTHDEEAKDEESFNPIVRTPSHDDKDDDEDNDEDSDEMNVEGDEGENEEDDANKLYRDVNINLEGRAIQMADVQTTQVIEDTHVNLTLVNPKGQQQSSSVSSRFISNMLNPSPDTGIDSIFDLTP</sequence>
<dbReference type="AlphaFoldDB" id="A0A699JB02"/>
<proteinExistence type="predicted"/>
<evidence type="ECO:0000313" key="2">
    <source>
        <dbReference type="EMBL" id="GFA23265.1"/>
    </source>
</evidence>
<feature type="compositionally biased region" description="Acidic residues" evidence="1">
    <location>
        <begin position="239"/>
        <end position="265"/>
    </location>
</feature>
<feature type="region of interest" description="Disordered" evidence="1">
    <location>
        <begin position="86"/>
        <end position="108"/>
    </location>
</feature>
<evidence type="ECO:0000256" key="1">
    <source>
        <dbReference type="SAM" id="MobiDB-lite"/>
    </source>
</evidence>